<gene>
    <name evidence="1" type="ORF">H8E29_06040</name>
</gene>
<evidence type="ECO:0000313" key="1">
    <source>
        <dbReference type="EMBL" id="MBC8334806.1"/>
    </source>
</evidence>
<proteinExistence type="predicted"/>
<dbReference type="PANTHER" id="PTHR41913:SF1">
    <property type="entry name" value="DUF1684 DOMAIN-CONTAINING PROTEIN"/>
    <property type="match status" value="1"/>
</dbReference>
<organism evidence="1 2">
    <name type="scientific">Candidatus Desulfolinea nitratireducens</name>
    <dbReference type="NCBI Taxonomy" id="2841698"/>
    <lineage>
        <taxon>Bacteria</taxon>
        <taxon>Bacillati</taxon>
        <taxon>Chloroflexota</taxon>
        <taxon>Anaerolineae</taxon>
        <taxon>Anaerolineales</taxon>
        <taxon>Anaerolineales incertae sedis</taxon>
        <taxon>Candidatus Desulfolinea</taxon>
    </lineage>
</organism>
<dbReference type="InterPro" id="IPR012467">
    <property type="entry name" value="DUF1684"/>
</dbReference>
<dbReference type="AlphaFoldDB" id="A0A8J6NH10"/>
<accession>A0A8J6NH10</accession>
<protein>
    <submittedName>
        <fullName evidence="1">DUF1684 domain-containing protein</fullName>
    </submittedName>
</protein>
<dbReference type="Pfam" id="PF07920">
    <property type="entry name" value="DUF1684"/>
    <property type="match status" value="1"/>
</dbReference>
<dbReference type="Proteomes" id="UP000614469">
    <property type="component" value="Unassembled WGS sequence"/>
</dbReference>
<name>A0A8J6NH10_9CHLR</name>
<evidence type="ECO:0000313" key="2">
    <source>
        <dbReference type="Proteomes" id="UP000614469"/>
    </source>
</evidence>
<reference evidence="1 2" key="1">
    <citation type="submission" date="2020-08" db="EMBL/GenBank/DDBJ databases">
        <title>Bridging the membrane lipid divide: bacteria of the FCB group superphylum have the potential to synthesize archaeal ether lipids.</title>
        <authorList>
            <person name="Villanueva L."/>
            <person name="Von Meijenfeldt F.A.B."/>
            <person name="Westbye A.B."/>
            <person name="Yadav S."/>
            <person name="Hopmans E.C."/>
            <person name="Dutilh B.E."/>
            <person name="Sinninghe Damste J.S."/>
        </authorList>
    </citation>
    <scope>NUCLEOTIDE SEQUENCE [LARGE SCALE GENOMIC DNA]</scope>
    <source>
        <strain evidence="1">NIOZ-UU36</strain>
    </source>
</reference>
<dbReference type="PANTHER" id="PTHR41913">
    <property type="entry name" value="DUF1684 DOMAIN-CONTAINING PROTEIN"/>
    <property type="match status" value="1"/>
</dbReference>
<dbReference type="Gene3D" id="6.10.250.1680">
    <property type="match status" value="1"/>
</dbReference>
<comment type="caution">
    <text evidence="1">The sequence shown here is derived from an EMBL/GenBank/DDBJ whole genome shotgun (WGS) entry which is preliminary data.</text>
</comment>
<sequence>MTTLVESRNEKNTFFARHPQSPLTDEQKTSFKELNYFPEATDLRLKVQIERFDNQVEIQIPTSTGGFQAYQRFGKFKFQVNGQEAELTIFSSSGGYFLPFVDSMAGEETYPAGRYLEPEAIGNDQFLIDFNLAYNPYCAYNDRWACPLTPADNRLSVPIKAGEKNFHP</sequence>
<dbReference type="EMBL" id="JACNJN010000080">
    <property type="protein sequence ID" value="MBC8334806.1"/>
    <property type="molecule type" value="Genomic_DNA"/>
</dbReference>